<dbReference type="CDD" id="cd06260">
    <property type="entry name" value="DUF820-like"/>
    <property type="match status" value="1"/>
</dbReference>
<dbReference type="PANTHER" id="PTHR34107:SF4">
    <property type="entry name" value="SLL1222 PROTEIN"/>
    <property type="match status" value="1"/>
</dbReference>
<organism evidence="2 3">
    <name type="scientific">Schinkia azotoformans MEV2011</name>
    <dbReference type="NCBI Taxonomy" id="1348973"/>
    <lineage>
        <taxon>Bacteria</taxon>
        <taxon>Bacillati</taxon>
        <taxon>Bacillota</taxon>
        <taxon>Bacilli</taxon>
        <taxon>Bacillales</taxon>
        <taxon>Bacillaceae</taxon>
        <taxon>Calidifontibacillus/Schinkia group</taxon>
        <taxon>Schinkia</taxon>
    </lineage>
</organism>
<name>A0A072NJ41_SCHAZ</name>
<dbReference type="InterPro" id="IPR011335">
    <property type="entry name" value="Restrct_endonuc-II-like"/>
</dbReference>
<evidence type="ECO:0000313" key="2">
    <source>
        <dbReference type="EMBL" id="KEF37709.1"/>
    </source>
</evidence>
<gene>
    <name evidence="2" type="ORF">M670_03011</name>
</gene>
<evidence type="ECO:0000259" key="1">
    <source>
        <dbReference type="Pfam" id="PF05685"/>
    </source>
</evidence>
<dbReference type="PATRIC" id="fig|1348973.3.peg.2914"/>
<dbReference type="OrthoDB" id="9808428at2"/>
<evidence type="ECO:0000313" key="3">
    <source>
        <dbReference type="Proteomes" id="UP000027936"/>
    </source>
</evidence>
<dbReference type="EMBL" id="JJRY01000012">
    <property type="protein sequence ID" value="KEF37709.1"/>
    <property type="molecule type" value="Genomic_DNA"/>
</dbReference>
<dbReference type="SUPFAM" id="SSF52980">
    <property type="entry name" value="Restriction endonuclease-like"/>
    <property type="match status" value="1"/>
</dbReference>
<dbReference type="InterPro" id="IPR012296">
    <property type="entry name" value="Nuclease_put_TT1808"/>
</dbReference>
<feature type="domain" description="Putative restriction endonuclease" evidence="1">
    <location>
        <begin position="71"/>
        <end position="232"/>
    </location>
</feature>
<dbReference type="InterPro" id="IPR008538">
    <property type="entry name" value="Uma2"/>
</dbReference>
<dbReference type="RefSeq" id="WP_035196487.1">
    <property type="nucleotide sequence ID" value="NZ_JJRY01000012.1"/>
</dbReference>
<dbReference type="Gene3D" id="3.90.1570.10">
    <property type="entry name" value="tt1808, chain A"/>
    <property type="match status" value="1"/>
</dbReference>
<dbReference type="Proteomes" id="UP000027936">
    <property type="component" value="Unassembled WGS sequence"/>
</dbReference>
<protein>
    <recommendedName>
        <fullName evidence="1">Putative restriction endonuclease domain-containing protein</fullName>
    </recommendedName>
</protein>
<comment type="caution">
    <text evidence="2">The sequence shown here is derived from an EMBL/GenBank/DDBJ whole genome shotgun (WGS) entry which is preliminary data.</text>
</comment>
<reference evidence="2 3" key="1">
    <citation type="submission" date="2014-04" db="EMBL/GenBank/DDBJ databases">
        <title>Draft genome sequence of Bacillus azotoformans MEV2011, a (co-) denitrifying strain unable to grow in the presence of oxygen.</title>
        <authorList>
            <person name="Nielsen M."/>
            <person name="Schreiber L."/>
            <person name="Finster K."/>
            <person name="Schramm A."/>
        </authorList>
    </citation>
    <scope>NUCLEOTIDE SEQUENCE [LARGE SCALE GENOMIC DNA]</scope>
    <source>
        <strain evidence="2 3">MEV2011</strain>
    </source>
</reference>
<accession>A0A072NJ41</accession>
<proteinExistence type="predicted"/>
<dbReference type="AlphaFoldDB" id="A0A072NJ41"/>
<sequence>MIITSTELQNNFGKYLLLAAKEDIFISRNGTVIAKLSPISEVEGHPGLMRETVYEKQEDYSYIGYGKTASFEEFMKLRNNTDERIEYIDGQIYFLASPKRAHQAALVELFGIFYNTFKGKKCKPMVAPFDIEMKRTPENISMVQPDLMIICDLEEKLGDDDYYKGVPDLIVEILSKSTQMVDIVKKLDLYLACGVREYWIVNPWNQEVTVYQFKESTIQSSKTFKTNETIQSFIFDDLAVELNDIFER</sequence>
<dbReference type="PANTHER" id="PTHR34107">
    <property type="entry name" value="SLL0198 PROTEIN-RELATED"/>
    <property type="match status" value="1"/>
</dbReference>
<dbReference type="Pfam" id="PF05685">
    <property type="entry name" value="Uma2"/>
    <property type="match status" value="1"/>
</dbReference>